<feature type="domain" description="CHK kinase-like" evidence="1">
    <location>
        <begin position="158"/>
        <end position="343"/>
    </location>
</feature>
<dbReference type="InterPro" id="IPR011009">
    <property type="entry name" value="Kinase-like_dom_sf"/>
</dbReference>
<dbReference type="GeneID" id="118431040"/>
<dbReference type="AlphaFoldDB" id="A0A9J7MB71"/>
<evidence type="ECO:0000313" key="3">
    <source>
        <dbReference type="RefSeq" id="XP_035698008.1"/>
    </source>
</evidence>
<evidence type="ECO:0000313" key="2">
    <source>
        <dbReference type="Proteomes" id="UP000001554"/>
    </source>
</evidence>
<dbReference type="Pfam" id="PF02958">
    <property type="entry name" value="EcKL"/>
    <property type="match status" value="1"/>
</dbReference>
<dbReference type="PANTHER" id="PTHR11012">
    <property type="entry name" value="PROTEIN KINASE-LIKE DOMAIN-CONTAINING"/>
    <property type="match status" value="1"/>
</dbReference>
<dbReference type="SUPFAM" id="SSF56112">
    <property type="entry name" value="Protein kinase-like (PK-like)"/>
    <property type="match status" value="1"/>
</dbReference>
<dbReference type="InterPro" id="IPR015897">
    <property type="entry name" value="CHK_kinase-like"/>
</dbReference>
<dbReference type="Proteomes" id="UP000001554">
    <property type="component" value="Chromosome 14"/>
</dbReference>
<reference evidence="2" key="1">
    <citation type="journal article" date="2020" name="Nat. Ecol. Evol.">
        <title>Deeply conserved synteny resolves early events in vertebrate evolution.</title>
        <authorList>
            <person name="Simakov O."/>
            <person name="Marletaz F."/>
            <person name="Yue J.X."/>
            <person name="O'Connell B."/>
            <person name="Jenkins J."/>
            <person name="Brandt A."/>
            <person name="Calef R."/>
            <person name="Tung C.H."/>
            <person name="Huang T.K."/>
            <person name="Schmutz J."/>
            <person name="Satoh N."/>
            <person name="Yu J.K."/>
            <person name="Putnam N.H."/>
            <person name="Green R.E."/>
            <person name="Rokhsar D.S."/>
        </authorList>
    </citation>
    <scope>NUCLEOTIDE SEQUENCE [LARGE SCALE GENOMIC DNA]</scope>
    <source>
        <strain evidence="2">S238N-H82</strain>
    </source>
</reference>
<evidence type="ECO:0000313" key="5">
    <source>
        <dbReference type="RefSeq" id="XP_035698010.1"/>
    </source>
</evidence>
<accession>A0A9J7MB71</accession>
<evidence type="ECO:0000313" key="4">
    <source>
        <dbReference type="RefSeq" id="XP_035698009.1"/>
    </source>
</evidence>
<dbReference type="RefSeq" id="XP_035698010.1">
    <property type="nucleotide sequence ID" value="XM_035842117.1"/>
</dbReference>
<dbReference type="PANTHER" id="PTHR11012:SF30">
    <property type="entry name" value="PROTEIN KINASE-LIKE DOMAIN-CONTAINING"/>
    <property type="match status" value="1"/>
</dbReference>
<keyword evidence="2" id="KW-1185">Reference proteome</keyword>
<dbReference type="InterPro" id="IPR004119">
    <property type="entry name" value="EcKL"/>
</dbReference>
<gene>
    <name evidence="3 4 5" type="primary">LOC118431040</name>
</gene>
<dbReference type="OrthoDB" id="8250698at2759"/>
<dbReference type="RefSeq" id="XP_035698009.1">
    <property type="nucleotide sequence ID" value="XM_035842116.1"/>
</dbReference>
<dbReference type="OMA" id="HAGCWIN"/>
<evidence type="ECO:0000259" key="1">
    <source>
        <dbReference type="SMART" id="SM00587"/>
    </source>
</evidence>
<name>A0A9J7MB71_BRAFL</name>
<protein>
    <submittedName>
        <fullName evidence="3 4">Uncharacterized protein LOC118431040 isoform X1</fullName>
    </submittedName>
</protein>
<dbReference type="KEGG" id="bfo:118431040"/>
<reference evidence="3 4" key="2">
    <citation type="submission" date="2025-04" db="UniProtKB">
        <authorList>
            <consortium name="RefSeq"/>
        </authorList>
    </citation>
    <scope>IDENTIFICATION</scope>
    <source>
        <strain evidence="3 4">S238N-H82</strain>
        <tissue evidence="3 4">Testes</tissue>
    </source>
</reference>
<dbReference type="SMART" id="SM00587">
    <property type="entry name" value="CHK"/>
    <property type="match status" value="1"/>
</dbReference>
<proteinExistence type="predicted"/>
<dbReference type="Gene3D" id="3.90.1200.10">
    <property type="match status" value="1"/>
</dbReference>
<sequence length="401" mass="44974">MTTTAEIAIPQSAEDIAPSWVQQVLQKDFPGITITDVDVKGSISEGEGFMSNIIAFDAVGTRNGTSQRYSLVAKLTDFQRPLTIMKEWPKEYHINIEKIETQFYSDAVPDLLSVAIPSTEREPTSANEKDENKAPDDSFFSPKCYFAATDPSSMMSVRVMENLKTQGFSIKANGQPLSREEMMPIVAALAQLHGLSHRLELRSGKPLPETYGWIVTRSDITSVMNIMTNQHQTFVKDFAAAFPDQTDLVASLRKLDLRAILKDDSRLKVLCHADCYANNIMIKHNGDVPADAKLVDWQTTMYAVPTYDLTILFLCNTSWDVFHNDRDAILAHYHHKLQETLGPDGDVILVPSGLQSYTLEQLKADFKADCLHGLIYRFTRATPPSPDLVQMIQEIKEWGLI</sequence>
<organism evidence="2 3">
    <name type="scientific">Branchiostoma floridae</name>
    <name type="common">Florida lancelet</name>
    <name type="synonym">Amphioxus</name>
    <dbReference type="NCBI Taxonomy" id="7739"/>
    <lineage>
        <taxon>Eukaryota</taxon>
        <taxon>Metazoa</taxon>
        <taxon>Chordata</taxon>
        <taxon>Cephalochordata</taxon>
        <taxon>Leptocardii</taxon>
        <taxon>Amphioxiformes</taxon>
        <taxon>Branchiostomatidae</taxon>
        <taxon>Branchiostoma</taxon>
    </lineage>
</organism>
<dbReference type="RefSeq" id="XP_035698008.1">
    <property type="nucleotide sequence ID" value="XM_035842115.1"/>
</dbReference>